<keyword evidence="2" id="KW-1185">Reference proteome</keyword>
<organism evidence="1 2">
    <name type="scientific">Paxillus rubicundulus Ve08.2h10</name>
    <dbReference type="NCBI Taxonomy" id="930991"/>
    <lineage>
        <taxon>Eukaryota</taxon>
        <taxon>Fungi</taxon>
        <taxon>Dikarya</taxon>
        <taxon>Basidiomycota</taxon>
        <taxon>Agaricomycotina</taxon>
        <taxon>Agaricomycetes</taxon>
        <taxon>Agaricomycetidae</taxon>
        <taxon>Boletales</taxon>
        <taxon>Paxilineae</taxon>
        <taxon>Paxillaceae</taxon>
        <taxon>Paxillus</taxon>
    </lineage>
</organism>
<dbReference type="InParanoid" id="A0A0D0DCL1"/>
<reference evidence="2" key="2">
    <citation type="submission" date="2015-01" db="EMBL/GenBank/DDBJ databases">
        <title>Evolutionary Origins and Diversification of the Mycorrhizal Mutualists.</title>
        <authorList>
            <consortium name="DOE Joint Genome Institute"/>
            <consortium name="Mycorrhizal Genomics Consortium"/>
            <person name="Kohler A."/>
            <person name="Kuo A."/>
            <person name="Nagy L.G."/>
            <person name="Floudas D."/>
            <person name="Copeland A."/>
            <person name="Barry K.W."/>
            <person name="Cichocki N."/>
            <person name="Veneault-Fourrey C."/>
            <person name="LaButti K."/>
            <person name="Lindquist E.A."/>
            <person name="Lipzen A."/>
            <person name="Lundell T."/>
            <person name="Morin E."/>
            <person name="Murat C."/>
            <person name="Riley R."/>
            <person name="Ohm R."/>
            <person name="Sun H."/>
            <person name="Tunlid A."/>
            <person name="Henrissat B."/>
            <person name="Grigoriev I.V."/>
            <person name="Hibbett D.S."/>
            <person name="Martin F."/>
        </authorList>
    </citation>
    <scope>NUCLEOTIDE SEQUENCE [LARGE SCALE GENOMIC DNA]</scope>
    <source>
        <strain evidence="2">Ve08.2h10</strain>
    </source>
</reference>
<name>A0A0D0DCL1_9AGAM</name>
<protein>
    <submittedName>
        <fullName evidence="1">Uncharacterized protein</fullName>
    </submittedName>
</protein>
<proteinExistence type="predicted"/>
<accession>A0A0D0DCL1</accession>
<evidence type="ECO:0000313" key="1">
    <source>
        <dbReference type="EMBL" id="KIK75095.1"/>
    </source>
</evidence>
<gene>
    <name evidence="1" type="ORF">PAXRUDRAFT_19287</name>
</gene>
<dbReference type="HOGENOM" id="CLU_2961504_0_0_1"/>
<reference evidence="1 2" key="1">
    <citation type="submission" date="2014-04" db="EMBL/GenBank/DDBJ databases">
        <authorList>
            <consortium name="DOE Joint Genome Institute"/>
            <person name="Kuo A."/>
            <person name="Kohler A."/>
            <person name="Jargeat P."/>
            <person name="Nagy L.G."/>
            <person name="Floudas D."/>
            <person name="Copeland A."/>
            <person name="Barry K.W."/>
            <person name="Cichocki N."/>
            <person name="Veneault-Fourrey C."/>
            <person name="LaButti K."/>
            <person name="Lindquist E.A."/>
            <person name="Lipzen A."/>
            <person name="Lundell T."/>
            <person name="Morin E."/>
            <person name="Murat C."/>
            <person name="Sun H."/>
            <person name="Tunlid A."/>
            <person name="Henrissat B."/>
            <person name="Grigoriev I.V."/>
            <person name="Hibbett D.S."/>
            <person name="Martin F."/>
            <person name="Nordberg H.P."/>
            <person name="Cantor M.N."/>
            <person name="Hua S.X."/>
        </authorList>
    </citation>
    <scope>NUCLEOTIDE SEQUENCE [LARGE SCALE GENOMIC DNA]</scope>
    <source>
        <strain evidence="1 2">Ve08.2h10</strain>
    </source>
</reference>
<dbReference type="Proteomes" id="UP000054538">
    <property type="component" value="Unassembled WGS sequence"/>
</dbReference>
<evidence type="ECO:0000313" key="2">
    <source>
        <dbReference type="Proteomes" id="UP000054538"/>
    </source>
</evidence>
<dbReference type="AlphaFoldDB" id="A0A0D0DCL1"/>
<sequence length="59" mass="6264">MSDTRQIRNFGRAGAGLSEYVSFGSLLICAVVDVTVVDGSLDDYAAPECGEHRVTFVAP</sequence>
<dbReference type="EMBL" id="KN828353">
    <property type="protein sequence ID" value="KIK75095.1"/>
    <property type="molecule type" value="Genomic_DNA"/>
</dbReference>